<dbReference type="Pfam" id="PF10698">
    <property type="entry name" value="DUF2505"/>
    <property type="match status" value="1"/>
</dbReference>
<gene>
    <name evidence="1" type="ORF">SAMN05421630_103325</name>
</gene>
<dbReference type="InterPro" id="IPR019639">
    <property type="entry name" value="DUF2505"/>
</dbReference>
<sequence>MASRIEHRATFTSGVADVFAAQSSEQALRARLAEIGGTNARLEEHTVTDDGVRYVLLQGVASDKLPQAVRTLHKGDLTVRREQRWRREGDGYTGTTQVGVSGIPGDITATTALTPEGSGTAELTTGEVKVRIPIVGGRLEGFIAEQVTNLLRSEADFTAKWLARGT</sequence>
<evidence type="ECO:0000313" key="2">
    <source>
        <dbReference type="Proteomes" id="UP000199494"/>
    </source>
</evidence>
<protein>
    <submittedName>
        <fullName evidence="1">Uncharacterized protein</fullName>
    </submittedName>
</protein>
<name>A0A222VJ96_9PSEU</name>
<reference evidence="1 2" key="1">
    <citation type="submission" date="2016-10" db="EMBL/GenBank/DDBJ databases">
        <authorList>
            <person name="de Groot N.N."/>
        </authorList>
    </citation>
    <scope>NUCLEOTIDE SEQUENCE [LARGE SCALE GENOMIC DNA]</scope>
    <source>
        <strain evidence="1 2">CGMCC 4.5506</strain>
    </source>
</reference>
<accession>A0A222VJ96</accession>
<organism evidence="1 2">
    <name type="scientific">Prauserella marina</name>
    <dbReference type="NCBI Taxonomy" id="530584"/>
    <lineage>
        <taxon>Bacteria</taxon>
        <taxon>Bacillati</taxon>
        <taxon>Actinomycetota</taxon>
        <taxon>Actinomycetes</taxon>
        <taxon>Pseudonocardiales</taxon>
        <taxon>Pseudonocardiaceae</taxon>
        <taxon>Prauserella</taxon>
    </lineage>
</organism>
<dbReference type="AlphaFoldDB" id="A0A222VJ96"/>
<dbReference type="KEGG" id="pmad:BAY61_01855"/>
<evidence type="ECO:0000313" key="1">
    <source>
        <dbReference type="EMBL" id="SDC71706.1"/>
    </source>
</evidence>
<keyword evidence="2" id="KW-1185">Reference proteome</keyword>
<dbReference type="RefSeq" id="WP_091801726.1">
    <property type="nucleotide sequence ID" value="NZ_CP016353.1"/>
</dbReference>
<proteinExistence type="predicted"/>
<dbReference type="STRING" id="530584.SAMN05421630_103325"/>
<dbReference type="OrthoDB" id="5178774at2"/>
<dbReference type="EMBL" id="FMZE01000003">
    <property type="protein sequence ID" value="SDC71706.1"/>
    <property type="molecule type" value="Genomic_DNA"/>
</dbReference>
<dbReference type="Proteomes" id="UP000199494">
    <property type="component" value="Unassembled WGS sequence"/>
</dbReference>